<dbReference type="EMBL" id="RBZW01000035">
    <property type="protein sequence ID" value="THE64274.1"/>
    <property type="molecule type" value="Genomic_DNA"/>
</dbReference>
<evidence type="ECO:0000313" key="2">
    <source>
        <dbReference type="Proteomes" id="UP000318864"/>
    </source>
</evidence>
<evidence type="ECO:0000313" key="1">
    <source>
        <dbReference type="EMBL" id="THE64274.1"/>
    </source>
</evidence>
<sequence length="111" mass="12540">MIVDHVDEPVVDEIEAELKTARDIYDGLSINSTSRFDSERVYLLIVAEEVTKPMQIRAERAAGEVLNGDTFLLPVLVDLSGSRLLYDEPSTLKRVTTHGKMVSNVEKYFRL</sequence>
<gene>
    <name evidence="1" type="ORF">D8Y22_13665</name>
</gene>
<comment type="caution">
    <text evidence="1">The sequence shown here is derived from an EMBL/GenBank/DDBJ whole genome shotgun (WGS) entry which is preliminary data.</text>
</comment>
<protein>
    <submittedName>
        <fullName evidence="1">Uncharacterized protein</fullName>
    </submittedName>
</protein>
<dbReference type="Proteomes" id="UP000318864">
    <property type="component" value="Unassembled WGS sequence"/>
</dbReference>
<organism evidence="1 2">
    <name type="scientific">Salinadaptatus halalkaliphilus</name>
    <dbReference type="NCBI Taxonomy" id="2419781"/>
    <lineage>
        <taxon>Archaea</taxon>
        <taxon>Methanobacteriati</taxon>
        <taxon>Methanobacteriota</taxon>
        <taxon>Stenosarchaea group</taxon>
        <taxon>Halobacteria</taxon>
        <taxon>Halobacteriales</taxon>
        <taxon>Natrialbaceae</taxon>
        <taxon>Salinadaptatus</taxon>
    </lineage>
</organism>
<accession>A0A4S3TJM3</accession>
<reference evidence="1 2" key="1">
    <citation type="submission" date="2018-10" db="EMBL/GenBank/DDBJ databases">
        <title>Natronolimnobius sp. XQ-INN 246 isolated from Inner Mongolia Autonomous Region of China.</title>
        <authorList>
            <person name="Xue Q."/>
        </authorList>
    </citation>
    <scope>NUCLEOTIDE SEQUENCE [LARGE SCALE GENOMIC DNA]</scope>
    <source>
        <strain evidence="1 2">XQ-INN 246</strain>
    </source>
</reference>
<name>A0A4S3TJM3_9EURY</name>
<dbReference type="AlphaFoldDB" id="A0A4S3TJM3"/>
<proteinExistence type="predicted"/>
<keyword evidence="2" id="KW-1185">Reference proteome</keyword>